<evidence type="ECO:0000313" key="4">
    <source>
        <dbReference type="Proteomes" id="UP000182427"/>
    </source>
</evidence>
<dbReference type="AlphaFoldDB" id="A0A1G7FU13"/>
<feature type="chain" id="PRO_5009241025" description="DUF4412 domain-containing protein" evidence="2">
    <location>
        <begin position="20"/>
        <end position="291"/>
    </location>
</feature>
<keyword evidence="4" id="KW-1185">Reference proteome</keyword>
<evidence type="ECO:0000256" key="1">
    <source>
        <dbReference type="SAM" id="MobiDB-lite"/>
    </source>
</evidence>
<dbReference type="EMBL" id="LT629690">
    <property type="protein sequence ID" value="SDE79380.1"/>
    <property type="molecule type" value="Genomic_DNA"/>
</dbReference>
<sequence length="291" mass="30490">MKLHLLSASVLLAALPVLAQGPAGPDAHPFAPGVPGPMGFGFGHQPVTNAPYSATFTTTATEKLQDGTMLTHTATRIVSRDSLGRTREEVTFPAHGTDTQPHTMITIFDPVAKTITTLRTEKKIAVVRAIPEPRGAGRRGPGGPPPAGDNAQAQPEGAPHRGSREDKNVATTDLGSKTIAGVVATGKRITRTIPANTMGNTAPIVTTHEEWFSQDLKVELSRSDVNPFRGTDTMTVSGLTKAEPVATLFQVPTGYTVQAAQDHGFGRRGFGGPEGQHRGGDNPPPPPPAGM</sequence>
<organism evidence="3 4">
    <name type="scientific">Terriglobus roseus</name>
    <dbReference type="NCBI Taxonomy" id="392734"/>
    <lineage>
        <taxon>Bacteria</taxon>
        <taxon>Pseudomonadati</taxon>
        <taxon>Acidobacteriota</taxon>
        <taxon>Terriglobia</taxon>
        <taxon>Terriglobales</taxon>
        <taxon>Acidobacteriaceae</taxon>
        <taxon>Terriglobus</taxon>
    </lineage>
</organism>
<feature type="region of interest" description="Disordered" evidence="1">
    <location>
        <begin position="263"/>
        <end position="291"/>
    </location>
</feature>
<reference evidence="3 4" key="1">
    <citation type="submission" date="2016-10" db="EMBL/GenBank/DDBJ databases">
        <authorList>
            <person name="de Groot N.N."/>
        </authorList>
    </citation>
    <scope>NUCLEOTIDE SEQUENCE [LARGE SCALE GENOMIC DNA]</scope>
    <source>
        <strain evidence="3 4">GAS232</strain>
    </source>
</reference>
<evidence type="ECO:0000313" key="3">
    <source>
        <dbReference type="EMBL" id="SDE79380.1"/>
    </source>
</evidence>
<dbReference type="RefSeq" id="WP_083343711.1">
    <property type="nucleotide sequence ID" value="NZ_LT629690.1"/>
</dbReference>
<gene>
    <name evidence="3" type="ORF">SAMN05444167_0448</name>
</gene>
<name>A0A1G7FU13_9BACT</name>
<dbReference type="Proteomes" id="UP000182427">
    <property type="component" value="Chromosome I"/>
</dbReference>
<feature type="compositionally biased region" description="Basic and acidic residues" evidence="1">
    <location>
        <begin position="158"/>
        <end position="168"/>
    </location>
</feature>
<feature type="region of interest" description="Disordered" evidence="1">
    <location>
        <begin position="129"/>
        <end position="174"/>
    </location>
</feature>
<keyword evidence="2" id="KW-0732">Signal</keyword>
<evidence type="ECO:0000256" key="2">
    <source>
        <dbReference type="SAM" id="SignalP"/>
    </source>
</evidence>
<dbReference type="OrthoDB" id="128756at2"/>
<feature type="compositionally biased region" description="Pro residues" evidence="1">
    <location>
        <begin position="282"/>
        <end position="291"/>
    </location>
</feature>
<feature type="signal peptide" evidence="2">
    <location>
        <begin position="1"/>
        <end position="19"/>
    </location>
</feature>
<evidence type="ECO:0008006" key="5">
    <source>
        <dbReference type="Google" id="ProtNLM"/>
    </source>
</evidence>
<accession>A0A1G7FU13</accession>
<proteinExistence type="predicted"/>
<protein>
    <recommendedName>
        <fullName evidence="5">DUF4412 domain-containing protein</fullName>
    </recommendedName>
</protein>